<reference evidence="2" key="1">
    <citation type="journal article" date="2021" name="ISME J.">
        <title>Fine-scale metabolic discontinuity in a stratified prokaryote microbiome of a Red Sea deep halocline.</title>
        <authorList>
            <person name="Michoud G."/>
            <person name="Ngugi D.K."/>
            <person name="Barozzi A."/>
            <person name="Merlino G."/>
            <person name="Calleja M.L."/>
            <person name="Delgado-Huertas A."/>
            <person name="Moran X.A.G."/>
            <person name="Daffonchio D."/>
        </authorList>
    </citation>
    <scope>NUCLEOTIDE SEQUENCE</scope>
    <source>
        <strain evidence="2">SuakinDeep_MAG55_1</strain>
    </source>
</reference>
<dbReference type="SUPFAM" id="SSF53300">
    <property type="entry name" value="vWA-like"/>
    <property type="match status" value="1"/>
</dbReference>
<keyword evidence="1" id="KW-0732">Signal</keyword>
<evidence type="ECO:0000256" key="1">
    <source>
        <dbReference type="SAM" id="SignalP"/>
    </source>
</evidence>
<feature type="signal peptide" evidence="1">
    <location>
        <begin position="1"/>
        <end position="25"/>
    </location>
</feature>
<dbReference type="Gene3D" id="3.40.50.410">
    <property type="entry name" value="von Willebrand factor, type A domain"/>
    <property type="match status" value="1"/>
</dbReference>
<dbReference type="EMBL" id="JAANXD010000073">
    <property type="protein sequence ID" value="MBS1258705.1"/>
    <property type="molecule type" value="Genomic_DNA"/>
</dbReference>
<organism evidence="2 3">
    <name type="scientific">Candidatus Scalindua arabica</name>
    <dbReference type="NCBI Taxonomy" id="1127984"/>
    <lineage>
        <taxon>Bacteria</taxon>
        <taxon>Pseudomonadati</taxon>
        <taxon>Planctomycetota</taxon>
        <taxon>Candidatus Brocadiia</taxon>
        <taxon>Candidatus Brocadiales</taxon>
        <taxon>Candidatus Scalinduaceae</taxon>
        <taxon>Candidatus Scalindua</taxon>
    </lineage>
</organism>
<evidence type="ECO:0000313" key="3">
    <source>
        <dbReference type="Proteomes" id="UP000722750"/>
    </source>
</evidence>
<evidence type="ECO:0008006" key="4">
    <source>
        <dbReference type="Google" id="ProtNLM"/>
    </source>
</evidence>
<accession>A0A942A1B2</accession>
<name>A0A942A1B2_9BACT</name>
<dbReference type="InterPro" id="IPR036465">
    <property type="entry name" value="vWFA_dom_sf"/>
</dbReference>
<evidence type="ECO:0000313" key="2">
    <source>
        <dbReference type="EMBL" id="MBS1258705.1"/>
    </source>
</evidence>
<proteinExistence type="predicted"/>
<protein>
    <recommendedName>
        <fullName evidence="4">VWFA domain-containing protein</fullName>
    </recommendedName>
</protein>
<feature type="chain" id="PRO_5038110495" description="VWFA domain-containing protein" evidence="1">
    <location>
        <begin position="26"/>
        <end position="83"/>
    </location>
</feature>
<dbReference type="Proteomes" id="UP000722750">
    <property type="component" value="Unassembled WGS sequence"/>
</dbReference>
<comment type="caution">
    <text evidence="2">The sequence shown here is derived from an EMBL/GenBank/DDBJ whole genome shotgun (WGS) entry which is preliminary data.</text>
</comment>
<sequence>MNEKCKHILLTAAIFLLSVPAFSLAEEEETNILFIFDSSASMTNPVSDVESKMEAAKNVLSEVVGYLPENINVGLAKKIGVRP</sequence>
<dbReference type="AlphaFoldDB" id="A0A942A1B2"/>
<gene>
    <name evidence="2" type="ORF">MAG551_01767</name>
</gene>